<evidence type="ECO:0000313" key="3">
    <source>
        <dbReference type="Proteomes" id="UP000248795"/>
    </source>
</evidence>
<dbReference type="PANTHER" id="PTHR37841:SF1">
    <property type="entry name" value="DUF3298 DOMAIN-CONTAINING PROTEIN"/>
    <property type="match status" value="1"/>
</dbReference>
<proteinExistence type="predicted"/>
<dbReference type="Pfam" id="PF14903">
    <property type="entry name" value="WG_beta_rep"/>
    <property type="match status" value="6"/>
</dbReference>
<keyword evidence="3" id="KW-1185">Reference proteome</keyword>
<dbReference type="EMBL" id="QKVK01000012">
    <property type="protein sequence ID" value="PZF75322.1"/>
    <property type="molecule type" value="Genomic_DNA"/>
</dbReference>
<protein>
    <recommendedName>
        <fullName evidence="4">WG repeat-containing protein</fullName>
    </recommendedName>
</protein>
<evidence type="ECO:0000313" key="2">
    <source>
        <dbReference type="EMBL" id="PZF75322.1"/>
    </source>
</evidence>
<dbReference type="PANTHER" id="PTHR37841">
    <property type="entry name" value="GLR2918 PROTEIN"/>
    <property type="match status" value="1"/>
</dbReference>
<sequence length="638" mass="70786">MRAKSLRQYLAWFFALLTPLSTQAMTRETALKPNCGGSFQLCGYVDSTGSEQRIPQKFEVAKPFSEGLAAVRIDGLFGFIDLSGELVIAPHFEAASSFLGGYAEVRMNGASGAIDRSGKLVVPAQFPRVIHFSGGTFIVEPSPESSPPQVPPDDLDTITGSSTLTLLGPAGLYDRDRGWLTDRDLAFDTFDEPQRGLIWAGRHNQQGELQWGLLRADGNWQVSPRYEHVQRVMETHAVVYAPTQPDLPPIERRKTVRWGAVDRNGDLVVPLEFAHLSYWRGGYGFASEDKPYTDTGANDVKQGIVKSDGSLLAGRYFDEVDIREDGKLPRARIADKWFSVDPDGQLIPDQLDGVPLVECESGLVILNRGQEVEFMFPGNGRVVGRFDNTSSMYLEKCGQGPFAASRGNRLFFVLEDGTVLGGIDGFENTYSFSGNHAAVKVDGKWGIIDRSGIFTVQPRYAELTPDRNNTFAVGEGVDAYWIDAFGNRVDRPIAARPSPAQALTCRGGLRFFQQKGLWGLLDQDGQTVIEPRFRALSCFHEGLSWTAQPGDRQWCAVGPDGRRREAMDCRETYYPYDLSHSYPEKLDDDPFESSILWNRAWLDYLASNRDDPPRWVGDGVMSHGYHSVLPAWLGSLGD</sequence>
<dbReference type="RefSeq" id="WP_111200148.1">
    <property type="nucleotide sequence ID" value="NZ_QKVK01000012.1"/>
</dbReference>
<feature type="signal peptide" evidence="1">
    <location>
        <begin position="1"/>
        <end position="24"/>
    </location>
</feature>
<dbReference type="InterPro" id="IPR032774">
    <property type="entry name" value="WG_beta_rep"/>
</dbReference>
<accession>A0A2W2AP15</accession>
<evidence type="ECO:0000256" key="1">
    <source>
        <dbReference type="SAM" id="SignalP"/>
    </source>
</evidence>
<reference evidence="3" key="1">
    <citation type="submission" date="2018-06" db="EMBL/GenBank/DDBJ databases">
        <title>Aestuariibacter litoralis strain KCTC 52945T.</title>
        <authorList>
            <person name="Li X."/>
            <person name="Salam N."/>
            <person name="Li J.-L."/>
            <person name="Chen Y.-M."/>
            <person name="Yang Z.-W."/>
            <person name="Zhang L.-Y."/>
            <person name="Han M.-X."/>
            <person name="Xiao M."/>
            <person name="Li W.-J."/>
        </authorList>
    </citation>
    <scope>NUCLEOTIDE SEQUENCE [LARGE SCALE GENOMIC DNA]</scope>
    <source>
        <strain evidence="3">KCTC 52945</strain>
    </source>
</reference>
<dbReference type="AlphaFoldDB" id="A0A2W2AP15"/>
<evidence type="ECO:0008006" key="4">
    <source>
        <dbReference type="Google" id="ProtNLM"/>
    </source>
</evidence>
<name>A0A2W2AP15_9HYPH</name>
<comment type="caution">
    <text evidence="2">The sequence shown here is derived from an EMBL/GenBank/DDBJ whole genome shotgun (WGS) entry which is preliminary data.</text>
</comment>
<gene>
    <name evidence="2" type="ORF">DK847_19105</name>
</gene>
<keyword evidence="1" id="KW-0732">Signal</keyword>
<feature type="chain" id="PRO_5016147497" description="WG repeat-containing protein" evidence="1">
    <location>
        <begin position="25"/>
        <end position="638"/>
    </location>
</feature>
<dbReference type="Proteomes" id="UP000248795">
    <property type="component" value="Unassembled WGS sequence"/>
</dbReference>
<organism evidence="2 3">
    <name type="scientific">Aestuariivirga litoralis</name>
    <dbReference type="NCBI Taxonomy" id="2650924"/>
    <lineage>
        <taxon>Bacteria</taxon>
        <taxon>Pseudomonadati</taxon>
        <taxon>Pseudomonadota</taxon>
        <taxon>Alphaproteobacteria</taxon>
        <taxon>Hyphomicrobiales</taxon>
        <taxon>Aestuariivirgaceae</taxon>
        <taxon>Aestuariivirga</taxon>
    </lineage>
</organism>